<dbReference type="RefSeq" id="WP_045884044.1">
    <property type="nucleotide sequence ID" value="NZ_CP011110.1"/>
</dbReference>
<reference evidence="1 2" key="1">
    <citation type="journal article" date="2015" name="Mol. Plant Microbe Interact.">
        <title>Comparative Genomic Analysis of Pseudomonas chlororaphis PCL1606 Reveals New Insight into Antifungal Compounds Involved in Biocontrol.</title>
        <authorList>
            <person name="Calderon C.E."/>
            <person name="Ramos C."/>
            <person name="de Vicente A."/>
            <person name="Cazorla F.M."/>
        </authorList>
    </citation>
    <scope>NUCLEOTIDE SEQUENCE [LARGE SCALE GENOMIC DNA]</scope>
    <source>
        <strain evidence="1 2">PCL1606</strain>
    </source>
</reference>
<gene>
    <name evidence="1" type="ORF">PCL1606_37470</name>
</gene>
<protein>
    <submittedName>
        <fullName evidence="1">Uncharacterized protein</fullName>
    </submittedName>
</protein>
<name>A0A0D5Y1J1_9PSED</name>
<sequence>MTIPLQNRPIEVLADKSCVPSEFEIEAGHRYRFLVEGLWCDASDPPTGPEGVAHPGGVREGLGWARRLPEATWMALLVRTEGPTGKSPWRLLGSSDQVWSDLPPGRLQFCANDVPGFYWNNSGKMEVRVIDVSQGG</sequence>
<dbReference type="EMBL" id="CP011110">
    <property type="protein sequence ID" value="AKA25198.1"/>
    <property type="molecule type" value="Genomic_DNA"/>
</dbReference>
<proteinExistence type="predicted"/>
<evidence type="ECO:0000313" key="1">
    <source>
        <dbReference type="EMBL" id="AKA25198.1"/>
    </source>
</evidence>
<dbReference type="AlphaFoldDB" id="A0A0D5Y1J1"/>
<organism evidence="1 2">
    <name type="scientific">Pseudomonas chlororaphis</name>
    <dbReference type="NCBI Taxonomy" id="587753"/>
    <lineage>
        <taxon>Bacteria</taxon>
        <taxon>Pseudomonadati</taxon>
        <taxon>Pseudomonadota</taxon>
        <taxon>Gammaproteobacteria</taxon>
        <taxon>Pseudomonadales</taxon>
        <taxon>Pseudomonadaceae</taxon>
        <taxon>Pseudomonas</taxon>
    </lineage>
</organism>
<dbReference type="KEGG" id="pcz:PCL1606_37470"/>
<accession>A0A0D5Y1J1</accession>
<dbReference type="OrthoDB" id="4378831at2"/>
<dbReference type="PATRIC" id="fig|587753.10.peg.3734"/>
<evidence type="ECO:0000313" key="2">
    <source>
        <dbReference type="Proteomes" id="UP000032748"/>
    </source>
</evidence>
<dbReference type="Proteomes" id="UP000032748">
    <property type="component" value="Chromosome"/>
</dbReference>
<dbReference type="Gene3D" id="2.60.120.430">
    <property type="entry name" value="Galactose-binding lectin"/>
    <property type="match status" value="1"/>
</dbReference>